<dbReference type="Proteomes" id="UP000244934">
    <property type="component" value="Unassembled WGS sequence"/>
</dbReference>
<dbReference type="PANTHER" id="PTHR40942">
    <property type="match status" value="1"/>
</dbReference>
<keyword evidence="3 6" id="KW-0479">Metal-binding</keyword>
<dbReference type="GO" id="GO:0009055">
    <property type="term" value="F:electron transfer activity"/>
    <property type="evidence" value="ECO:0007669"/>
    <property type="project" value="InterPro"/>
</dbReference>
<protein>
    <submittedName>
        <fullName evidence="9">Cytochrome c-555</fullName>
    </submittedName>
</protein>
<gene>
    <name evidence="9" type="ORF">KSP9073_00486</name>
</gene>
<organism evidence="9 10">
    <name type="scientific">Kushneria phyllosphaerae</name>
    <dbReference type="NCBI Taxonomy" id="2100822"/>
    <lineage>
        <taxon>Bacteria</taxon>
        <taxon>Pseudomonadati</taxon>
        <taxon>Pseudomonadota</taxon>
        <taxon>Gammaproteobacteria</taxon>
        <taxon>Oceanospirillales</taxon>
        <taxon>Halomonadaceae</taxon>
        <taxon>Kushneria</taxon>
    </lineage>
</organism>
<evidence type="ECO:0000256" key="5">
    <source>
        <dbReference type="ARBA" id="ARBA00023004"/>
    </source>
</evidence>
<evidence type="ECO:0000313" key="9">
    <source>
        <dbReference type="EMBL" id="SPJ32486.1"/>
    </source>
</evidence>
<evidence type="ECO:0000256" key="7">
    <source>
        <dbReference type="SAM" id="SignalP"/>
    </source>
</evidence>
<dbReference type="PROSITE" id="PS51007">
    <property type="entry name" value="CYTC"/>
    <property type="match status" value="1"/>
</dbReference>
<evidence type="ECO:0000256" key="1">
    <source>
        <dbReference type="ARBA" id="ARBA00022448"/>
    </source>
</evidence>
<evidence type="ECO:0000256" key="2">
    <source>
        <dbReference type="ARBA" id="ARBA00022617"/>
    </source>
</evidence>
<keyword evidence="10" id="KW-1185">Reference proteome</keyword>
<dbReference type="GO" id="GO:0005506">
    <property type="term" value="F:iron ion binding"/>
    <property type="evidence" value="ECO:0007669"/>
    <property type="project" value="InterPro"/>
</dbReference>
<name>A0A2R8CHX4_9GAMM</name>
<dbReference type="Gene3D" id="1.10.760.10">
    <property type="entry name" value="Cytochrome c-like domain"/>
    <property type="match status" value="1"/>
</dbReference>
<dbReference type="OrthoDB" id="9814708at2"/>
<reference evidence="10" key="1">
    <citation type="submission" date="2018-03" db="EMBL/GenBank/DDBJ databases">
        <authorList>
            <person name="Navarro De La Torre S."/>
        </authorList>
    </citation>
    <scope>NUCLEOTIDE SEQUENCE [LARGE SCALE GENOMIC DNA]</scope>
    <source>
        <strain evidence="10">EAod3</strain>
    </source>
</reference>
<keyword evidence="4" id="KW-0249">Electron transport</keyword>
<evidence type="ECO:0000256" key="6">
    <source>
        <dbReference type="PROSITE-ProRule" id="PRU00433"/>
    </source>
</evidence>
<keyword evidence="7" id="KW-0732">Signal</keyword>
<dbReference type="SUPFAM" id="SSF46626">
    <property type="entry name" value="Cytochrome c"/>
    <property type="match status" value="1"/>
</dbReference>
<dbReference type="InterPro" id="IPR009056">
    <property type="entry name" value="Cyt_c-like_dom"/>
</dbReference>
<feature type="chain" id="PRO_5015329765" evidence="7">
    <location>
        <begin position="28"/>
        <end position="107"/>
    </location>
</feature>
<dbReference type="InterPro" id="IPR002323">
    <property type="entry name" value="Cyt_CIE"/>
</dbReference>
<evidence type="ECO:0000259" key="8">
    <source>
        <dbReference type="PROSITE" id="PS51007"/>
    </source>
</evidence>
<keyword evidence="1" id="KW-0813">Transport</keyword>
<accession>A0A2R8CHX4</accession>
<dbReference type="GO" id="GO:0020037">
    <property type="term" value="F:heme binding"/>
    <property type="evidence" value="ECO:0007669"/>
    <property type="project" value="InterPro"/>
</dbReference>
<keyword evidence="2 6" id="KW-0349">Heme</keyword>
<sequence length="107" mass="11472">MRTHFMPLMTATALMVGFYATTAAAHADDINGQRIYDSNCTGCHDGGRGPQRGSNGWKVRLKTGDQNLYNHAIEGIGSMPARGGNEALSDEEVEAAVDYLVAPSKDK</sequence>
<dbReference type="Pfam" id="PF13442">
    <property type="entry name" value="Cytochrome_CBB3"/>
    <property type="match status" value="1"/>
</dbReference>
<proteinExistence type="predicted"/>
<evidence type="ECO:0000256" key="3">
    <source>
        <dbReference type="ARBA" id="ARBA00022723"/>
    </source>
</evidence>
<evidence type="ECO:0000313" key="10">
    <source>
        <dbReference type="Proteomes" id="UP000244934"/>
    </source>
</evidence>
<dbReference type="AlphaFoldDB" id="A0A2R8CHX4"/>
<dbReference type="PANTHER" id="PTHR40942:SF4">
    <property type="entry name" value="CYTOCHROME C5"/>
    <property type="match status" value="1"/>
</dbReference>
<feature type="domain" description="Cytochrome c" evidence="8">
    <location>
        <begin position="27"/>
        <end position="104"/>
    </location>
</feature>
<dbReference type="InterPro" id="IPR036909">
    <property type="entry name" value="Cyt_c-like_dom_sf"/>
</dbReference>
<dbReference type="RefSeq" id="WP_108841350.1">
    <property type="nucleotide sequence ID" value="NZ_ONZI01000001.1"/>
</dbReference>
<dbReference type="EMBL" id="ONZI01000001">
    <property type="protein sequence ID" value="SPJ32486.1"/>
    <property type="molecule type" value="Genomic_DNA"/>
</dbReference>
<feature type="signal peptide" evidence="7">
    <location>
        <begin position="1"/>
        <end position="27"/>
    </location>
</feature>
<dbReference type="PRINTS" id="PR00607">
    <property type="entry name" value="CYTCHROMECIE"/>
</dbReference>
<keyword evidence="5 6" id="KW-0408">Iron</keyword>
<evidence type="ECO:0000256" key="4">
    <source>
        <dbReference type="ARBA" id="ARBA00022982"/>
    </source>
</evidence>